<accession>A0A1C7P6H1</accession>
<proteinExistence type="inferred from homology"/>
<dbReference type="OrthoDB" id="9803333at2"/>
<dbReference type="PANTHER" id="PTHR43639:SF1">
    <property type="entry name" value="SHORT-CHAIN DEHYDROGENASE_REDUCTASE FAMILY PROTEIN"/>
    <property type="match status" value="1"/>
</dbReference>
<evidence type="ECO:0008006" key="5">
    <source>
        <dbReference type="Google" id="ProtNLM"/>
    </source>
</evidence>
<evidence type="ECO:0000256" key="2">
    <source>
        <dbReference type="ARBA" id="ARBA00023002"/>
    </source>
</evidence>
<name>A0A1C7P6H1_9HYPH</name>
<dbReference type="Pfam" id="PF13561">
    <property type="entry name" value="adh_short_C2"/>
    <property type="match status" value="1"/>
</dbReference>
<dbReference type="SUPFAM" id="SSF51735">
    <property type="entry name" value="NAD(P)-binding Rossmann-fold domains"/>
    <property type="match status" value="1"/>
</dbReference>
<gene>
    <name evidence="3" type="ORF">ADU59_03560</name>
</gene>
<dbReference type="PRINTS" id="PR00081">
    <property type="entry name" value="GDHRDH"/>
</dbReference>
<keyword evidence="4" id="KW-1185">Reference proteome</keyword>
<dbReference type="PATRIC" id="fig|1612624.7.peg.743"/>
<dbReference type="RefSeq" id="WP_068951723.1">
    <property type="nucleotide sequence ID" value="NZ_LGLV01000004.1"/>
</dbReference>
<protein>
    <recommendedName>
        <fullName evidence="5">Oxidoreductase</fullName>
    </recommendedName>
</protein>
<dbReference type="STRING" id="1612624.ADU59_03560"/>
<keyword evidence="2" id="KW-0560">Oxidoreductase</keyword>
<evidence type="ECO:0000256" key="1">
    <source>
        <dbReference type="ARBA" id="ARBA00006484"/>
    </source>
</evidence>
<dbReference type="EMBL" id="LGLV01000004">
    <property type="protein sequence ID" value="OBZ96820.1"/>
    <property type="molecule type" value="Genomic_DNA"/>
</dbReference>
<sequence>MTRLNGKIAIVSGSSRGMGAGIASRLAAEGAAVVINDAADGEGASRIAADIVRRGGRAVAVRGDVSRPQDVKRIFRTTVEIFGRPDIVFNNAGIFRVEPAETETHASAHRAFAVNVFGTFLMCQEAARQFGDNGGIIVNMSAMENRGAAPDADAYSAIKGAIDLLTLGLAREFAGRGIRVVSIDTADFDAQDLAEPDVREKTARRSAGLTPLRRGRLTGAGTVLASDDVAFIRNECVASTGWRGW</sequence>
<dbReference type="InterPro" id="IPR036291">
    <property type="entry name" value="NAD(P)-bd_dom_sf"/>
</dbReference>
<dbReference type="PRINTS" id="PR00080">
    <property type="entry name" value="SDRFAMILY"/>
</dbReference>
<dbReference type="InterPro" id="IPR002347">
    <property type="entry name" value="SDR_fam"/>
</dbReference>
<evidence type="ECO:0000313" key="4">
    <source>
        <dbReference type="Proteomes" id="UP000093111"/>
    </source>
</evidence>
<dbReference type="Proteomes" id="UP000093111">
    <property type="component" value="Unassembled WGS sequence"/>
</dbReference>
<dbReference type="GO" id="GO:0016491">
    <property type="term" value="F:oxidoreductase activity"/>
    <property type="evidence" value="ECO:0007669"/>
    <property type="project" value="UniProtKB-KW"/>
</dbReference>
<organism evidence="3 4">
    <name type="scientific">Pararhizobium polonicum</name>
    <dbReference type="NCBI Taxonomy" id="1612624"/>
    <lineage>
        <taxon>Bacteria</taxon>
        <taxon>Pseudomonadati</taxon>
        <taxon>Pseudomonadota</taxon>
        <taxon>Alphaproteobacteria</taxon>
        <taxon>Hyphomicrobiales</taxon>
        <taxon>Rhizobiaceae</taxon>
        <taxon>Rhizobium/Agrobacterium group</taxon>
        <taxon>Pararhizobium</taxon>
    </lineage>
</organism>
<reference evidence="3 4" key="1">
    <citation type="journal article" date="2016" name="Syst. Appl. Microbiol.">
        <title>Pararhizobium polonicum sp. nov. isolated from tumors on stone fruit rootstocks.</title>
        <authorList>
            <person name="Pulawska J."/>
            <person name="Kuzmanovic N."/>
            <person name="Willems A."/>
            <person name="Pothier J.F."/>
        </authorList>
    </citation>
    <scope>NUCLEOTIDE SEQUENCE [LARGE SCALE GENOMIC DNA]</scope>
    <source>
        <strain evidence="3 4">F5.1</strain>
    </source>
</reference>
<dbReference type="PANTHER" id="PTHR43639">
    <property type="entry name" value="OXIDOREDUCTASE, SHORT-CHAIN DEHYDROGENASE/REDUCTASE FAMILY (AFU_ORTHOLOGUE AFUA_5G02870)"/>
    <property type="match status" value="1"/>
</dbReference>
<evidence type="ECO:0000313" key="3">
    <source>
        <dbReference type="EMBL" id="OBZ96820.1"/>
    </source>
</evidence>
<dbReference type="AlphaFoldDB" id="A0A1C7P6H1"/>
<dbReference type="Gene3D" id="3.40.50.720">
    <property type="entry name" value="NAD(P)-binding Rossmann-like Domain"/>
    <property type="match status" value="1"/>
</dbReference>
<comment type="caution">
    <text evidence="3">The sequence shown here is derived from an EMBL/GenBank/DDBJ whole genome shotgun (WGS) entry which is preliminary data.</text>
</comment>
<comment type="similarity">
    <text evidence="1">Belongs to the short-chain dehydrogenases/reductases (SDR) family.</text>
</comment>